<dbReference type="STRING" id="990712.SAMN05216257_104373"/>
<feature type="compositionally biased region" description="Low complexity" evidence="1">
    <location>
        <begin position="219"/>
        <end position="245"/>
    </location>
</feature>
<evidence type="ECO:0000256" key="1">
    <source>
        <dbReference type="SAM" id="MobiDB-lite"/>
    </source>
</evidence>
<protein>
    <submittedName>
        <fullName evidence="3">Flagellar hook-length control protein FliK</fullName>
    </submittedName>
</protein>
<accession>A0A1G9EM50</accession>
<dbReference type="EMBL" id="FNFV01000004">
    <property type="protein sequence ID" value="SDK77179.1"/>
    <property type="molecule type" value="Genomic_DNA"/>
</dbReference>
<keyword evidence="3" id="KW-0966">Cell projection</keyword>
<feature type="compositionally biased region" description="Low complexity" evidence="1">
    <location>
        <begin position="180"/>
        <end position="203"/>
    </location>
</feature>
<feature type="compositionally biased region" description="Basic and acidic residues" evidence="1">
    <location>
        <begin position="465"/>
        <end position="474"/>
    </location>
</feature>
<feature type="compositionally biased region" description="Basic and acidic residues" evidence="1">
    <location>
        <begin position="512"/>
        <end position="521"/>
    </location>
</feature>
<feature type="region of interest" description="Disordered" evidence="1">
    <location>
        <begin position="273"/>
        <end position="345"/>
    </location>
</feature>
<name>A0A1G9EM50_9RHOB</name>
<dbReference type="InterPro" id="IPR038610">
    <property type="entry name" value="FliK-like_C_sf"/>
</dbReference>
<sequence length="521" mass="52614">MADIPPRGGERQVPAPPPPPAPETSRAAVGRKSASPTDQRSAEASPMKGDDGVTNRGVHAPAEGTDGPDLANGMQMPAGGNLISPDRAGTHEGDSVQGASSGAASRREAPLALVHAAGTRTETIPARDNGQTGAVLAPVTPRTAPHKSDDAGRTPILEPDAQQNAPGSAHVAAERETRAPAETSAPRAAARAPTGAPAAGPSTKPEPEHHLPAMESRPAAMREQAAMRQQLAAPAPLAPDNSADAWTKAQAVQSIEGPDVSLAGTGHADRPVLRFATADAAGPGHDPSGAATDAVPQPAASASRADAPATADGARPPASPGNTAFPEPRYPPVPGTVAEEPLADGDHTHEPAAAIVPAGPTQSSAAGSGQPMPIHGIGADPSRQIAGQLAAVARALPDGPVEIVLEPEELGRVRMQLTGSDGVMSVQINVERPETAALMRRHIDLLASELRELGYADVSFEFTGDRRGSEREDGGASAAGLAPTGAIGIDGTTDQGAHAAGAEGRAFSAPRADGRRLDLRL</sequence>
<dbReference type="AlphaFoldDB" id="A0A1G9EM50"/>
<gene>
    <name evidence="3" type="ORF">SAMN05216257_104373</name>
</gene>
<proteinExistence type="predicted"/>
<keyword evidence="4" id="KW-1185">Reference proteome</keyword>
<feature type="region of interest" description="Disordered" evidence="1">
    <location>
        <begin position="465"/>
        <end position="521"/>
    </location>
</feature>
<dbReference type="Proteomes" id="UP000199328">
    <property type="component" value="Unassembled WGS sequence"/>
</dbReference>
<reference evidence="4" key="1">
    <citation type="submission" date="2016-10" db="EMBL/GenBank/DDBJ databases">
        <authorList>
            <person name="Varghese N."/>
            <person name="Submissions S."/>
        </authorList>
    </citation>
    <scope>NUCLEOTIDE SEQUENCE [LARGE SCALE GENOMIC DNA]</scope>
    <source>
        <strain evidence="4">CGMCC 1.10789</strain>
    </source>
</reference>
<dbReference type="InterPro" id="IPR021136">
    <property type="entry name" value="Flagellar_hook_control-like_C"/>
</dbReference>
<feature type="region of interest" description="Disordered" evidence="1">
    <location>
        <begin position="358"/>
        <end position="380"/>
    </location>
</feature>
<dbReference type="Gene3D" id="3.30.750.140">
    <property type="match status" value="1"/>
</dbReference>
<feature type="region of interest" description="Disordered" evidence="1">
    <location>
        <begin position="1"/>
        <end position="252"/>
    </location>
</feature>
<keyword evidence="3" id="KW-0969">Cilium</keyword>
<dbReference type="CDD" id="cd17470">
    <property type="entry name" value="T3SS_Flik_C"/>
    <property type="match status" value="1"/>
</dbReference>
<keyword evidence="3" id="KW-0282">Flagellum</keyword>
<evidence type="ECO:0000313" key="3">
    <source>
        <dbReference type="EMBL" id="SDK77179.1"/>
    </source>
</evidence>
<organism evidence="3 4">
    <name type="scientific">Meinhardsimonia xiamenensis</name>
    <dbReference type="NCBI Taxonomy" id="990712"/>
    <lineage>
        <taxon>Bacteria</taxon>
        <taxon>Pseudomonadati</taxon>
        <taxon>Pseudomonadota</taxon>
        <taxon>Alphaproteobacteria</taxon>
        <taxon>Rhodobacterales</taxon>
        <taxon>Paracoccaceae</taxon>
        <taxon>Meinhardsimonia</taxon>
    </lineage>
</organism>
<dbReference type="Pfam" id="PF02120">
    <property type="entry name" value="Flg_hook"/>
    <property type="match status" value="1"/>
</dbReference>
<evidence type="ECO:0000259" key="2">
    <source>
        <dbReference type="Pfam" id="PF02120"/>
    </source>
</evidence>
<evidence type="ECO:0000313" key="4">
    <source>
        <dbReference type="Proteomes" id="UP000199328"/>
    </source>
</evidence>
<feature type="compositionally biased region" description="Low complexity" evidence="1">
    <location>
        <begin position="298"/>
        <end position="316"/>
    </location>
</feature>
<feature type="domain" description="Flagellar hook-length control protein-like C-terminal" evidence="2">
    <location>
        <begin position="401"/>
        <end position="463"/>
    </location>
</feature>